<dbReference type="EC" id="1.11.1.15" evidence="4"/>
<reference evidence="5 6" key="1">
    <citation type="submission" date="2019-11" db="EMBL/GenBank/DDBJ databases">
        <authorList>
            <person name="Holert J."/>
        </authorList>
    </citation>
    <scope>NUCLEOTIDE SEQUENCE [LARGE SCALE GENOMIC DNA]</scope>
    <source>
        <strain evidence="3">BC3_2A</strain>
        <strain evidence="4">SB11_1A</strain>
    </source>
</reference>
<gene>
    <name evidence="4" type="primary">bcp_3</name>
    <name evidence="3" type="synonym">bcp_2</name>
    <name evidence="4" type="ORF">IHBHHGIJ_02713</name>
    <name evidence="3" type="ORF">KFEGEMFD_02085</name>
</gene>
<protein>
    <submittedName>
        <fullName evidence="4">Peroxiredoxin bcp</fullName>
        <ecNumber evidence="4">1.11.1.15</ecNumber>
    </submittedName>
</protein>
<feature type="domain" description="Thioredoxin" evidence="2">
    <location>
        <begin position="119"/>
        <end position="279"/>
    </location>
</feature>
<dbReference type="EMBL" id="CACSIK010000002">
    <property type="protein sequence ID" value="CAA0104166.1"/>
    <property type="molecule type" value="Genomic_DNA"/>
</dbReference>
<name>A0A5S9PIX9_9GAMM</name>
<keyword evidence="5" id="KW-1185">Reference proteome</keyword>
<keyword evidence="1" id="KW-0812">Transmembrane</keyword>
<feature type="transmembrane region" description="Helical" evidence="1">
    <location>
        <begin position="90"/>
        <end position="108"/>
    </location>
</feature>
<dbReference type="InterPro" id="IPR036249">
    <property type="entry name" value="Thioredoxin-like_sf"/>
</dbReference>
<dbReference type="RefSeq" id="WP_159269427.1">
    <property type="nucleotide sequence ID" value="NZ_CACSIK010000002.1"/>
</dbReference>
<dbReference type="PROSITE" id="PS51352">
    <property type="entry name" value="THIOREDOXIN_2"/>
    <property type="match status" value="1"/>
</dbReference>
<dbReference type="Proteomes" id="UP000435877">
    <property type="component" value="Unassembled WGS sequence"/>
</dbReference>
<dbReference type="Gene3D" id="3.40.30.10">
    <property type="entry name" value="Glutaredoxin"/>
    <property type="match status" value="1"/>
</dbReference>
<evidence type="ECO:0000256" key="1">
    <source>
        <dbReference type="SAM" id="Phobius"/>
    </source>
</evidence>
<dbReference type="OrthoDB" id="9809746at2"/>
<accession>A0A5S9PIX9</accession>
<keyword evidence="1" id="KW-0472">Membrane</keyword>
<sequence>MNSFKSHFISAWMTLLFAGTARSAWAIYQQENTSSWLWVLLGVASPLLFFVWVFTANVARTEKATKFILAVTILALIGLVATPPATIEQLAWILLVGVIGTVLYEWWYSSFGDRSNALLDVGQTLPALTFRKTDGGALNTNELNKPMLMIFYRGNWCPLCMAQIKEIAGQYRQLADKGVEVMLISSQPPSHTSSLAERFDAPMSFLVDQDNQMANRLGIAATQGLPSGLQALGYDSDTVMPTVIMTDAQSKILFADLTDNYRIRPEPDTFLKVFAQAGI</sequence>
<dbReference type="Proteomes" id="UP000439591">
    <property type="component" value="Unassembled WGS sequence"/>
</dbReference>
<evidence type="ECO:0000313" key="6">
    <source>
        <dbReference type="Proteomes" id="UP000439591"/>
    </source>
</evidence>
<evidence type="ECO:0000313" key="4">
    <source>
        <dbReference type="EMBL" id="CAA0104166.1"/>
    </source>
</evidence>
<dbReference type="InterPro" id="IPR000866">
    <property type="entry name" value="AhpC/TSA"/>
</dbReference>
<keyword evidence="4" id="KW-0575">Peroxidase</keyword>
<proteinExistence type="predicted"/>
<dbReference type="SUPFAM" id="SSF52833">
    <property type="entry name" value="Thioredoxin-like"/>
    <property type="match status" value="1"/>
</dbReference>
<feature type="transmembrane region" description="Helical" evidence="1">
    <location>
        <begin position="36"/>
        <end position="55"/>
    </location>
</feature>
<dbReference type="InterPro" id="IPR013766">
    <property type="entry name" value="Thioredoxin_domain"/>
</dbReference>
<evidence type="ECO:0000259" key="2">
    <source>
        <dbReference type="PROSITE" id="PS51352"/>
    </source>
</evidence>
<keyword evidence="1" id="KW-1133">Transmembrane helix</keyword>
<keyword evidence="4" id="KW-0560">Oxidoreductase</keyword>
<evidence type="ECO:0000313" key="5">
    <source>
        <dbReference type="Proteomes" id="UP000435877"/>
    </source>
</evidence>
<dbReference type="EMBL" id="CACSIM010000003">
    <property type="protein sequence ID" value="CAA0104009.1"/>
    <property type="molecule type" value="Genomic_DNA"/>
</dbReference>
<dbReference type="GO" id="GO:0004601">
    <property type="term" value="F:peroxidase activity"/>
    <property type="evidence" value="ECO:0007669"/>
    <property type="project" value="UniProtKB-KW"/>
</dbReference>
<dbReference type="Pfam" id="PF00578">
    <property type="entry name" value="AhpC-TSA"/>
    <property type="match status" value="1"/>
</dbReference>
<organism evidence="4 5">
    <name type="scientific">Zhongshania aliphaticivorans</name>
    <dbReference type="NCBI Taxonomy" id="1470434"/>
    <lineage>
        <taxon>Bacteria</taxon>
        <taxon>Pseudomonadati</taxon>
        <taxon>Pseudomonadota</taxon>
        <taxon>Gammaproteobacteria</taxon>
        <taxon>Cellvibrionales</taxon>
        <taxon>Spongiibacteraceae</taxon>
        <taxon>Zhongshania</taxon>
    </lineage>
</organism>
<evidence type="ECO:0000313" key="3">
    <source>
        <dbReference type="EMBL" id="CAA0104009.1"/>
    </source>
</evidence>
<dbReference type="AlphaFoldDB" id="A0A5S9PIX9"/>
<feature type="transmembrane region" description="Helical" evidence="1">
    <location>
        <begin position="67"/>
        <end position="84"/>
    </location>
</feature>